<dbReference type="PROSITE" id="PS50192">
    <property type="entry name" value="T_SNARE"/>
    <property type="match status" value="1"/>
</dbReference>
<dbReference type="OrthoDB" id="342981at2759"/>
<proteinExistence type="inferred from homology"/>
<feature type="domain" description="T-SNARE coiled-coil homology" evidence="10">
    <location>
        <begin position="222"/>
        <end position="284"/>
    </location>
</feature>
<evidence type="ECO:0000256" key="5">
    <source>
        <dbReference type="ARBA" id="ARBA00022927"/>
    </source>
</evidence>
<dbReference type="GO" id="GO:0005783">
    <property type="term" value="C:endoplasmic reticulum"/>
    <property type="evidence" value="ECO:0007669"/>
    <property type="project" value="TreeGrafter"/>
</dbReference>
<keyword evidence="6 9" id="KW-1133">Transmembrane helix</keyword>
<evidence type="ECO:0000256" key="3">
    <source>
        <dbReference type="ARBA" id="ARBA00022448"/>
    </source>
</evidence>
<name>A0A1E3QTR0_9ASCO</name>
<dbReference type="Gene3D" id="1.20.5.110">
    <property type="match status" value="1"/>
</dbReference>
<dbReference type="GeneID" id="30149494"/>
<organism evidence="11 12">
    <name type="scientific">Babjeviella inositovora NRRL Y-12698</name>
    <dbReference type="NCBI Taxonomy" id="984486"/>
    <lineage>
        <taxon>Eukaryota</taxon>
        <taxon>Fungi</taxon>
        <taxon>Dikarya</taxon>
        <taxon>Ascomycota</taxon>
        <taxon>Saccharomycotina</taxon>
        <taxon>Pichiomycetes</taxon>
        <taxon>Serinales incertae sedis</taxon>
        <taxon>Babjeviella</taxon>
    </lineage>
</organism>
<evidence type="ECO:0000256" key="6">
    <source>
        <dbReference type="ARBA" id="ARBA00022989"/>
    </source>
</evidence>
<dbReference type="SUPFAM" id="SSF47661">
    <property type="entry name" value="t-snare proteins"/>
    <property type="match status" value="1"/>
</dbReference>
<evidence type="ECO:0000256" key="2">
    <source>
        <dbReference type="ARBA" id="ARBA00009063"/>
    </source>
</evidence>
<gene>
    <name evidence="11" type="ORF">BABINDRAFT_33635</name>
</gene>
<dbReference type="AlphaFoldDB" id="A0A1E3QTR0"/>
<dbReference type="InterPro" id="IPR010989">
    <property type="entry name" value="SNARE"/>
</dbReference>
<evidence type="ECO:0000256" key="1">
    <source>
        <dbReference type="ARBA" id="ARBA00004211"/>
    </source>
</evidence>
<dbReference type="GO" id="GO:0015031">
    <property type="term" value="P:protein transport"/>
    <property type="evidence" value="ECO:0007669"/>
    <property type="project" value="UniProtKB-KW"/>
</dbReference>
<evidence type="ECO:0000256" key="7">
    <source>
        <dbReference type="ARBA" id="ARBA00023054"/>
    </source>
</evidence>
<comment type="subcellular location">
    <subcellularLocation>
        <location evidence="1">Membrane</location>
        <topology evidence="1">Single-pass type IV membrane protein</topology>
    </subcellularLocation>
</comment>
<comment type="similarity">
    <text evidence="2">Belongs to the syntaxin family.</text>
</comment>
<keyword evidence="7" id="KW-0175">Coiled coil</keyword>
<keyword evidence="5" id="KW-0653">Protein transport</keyword>
<evidence type="ECO:0000313" key="12">
    <source>
        <dbReference type="Proteomes" id="UP000094336"/>
    </source>
</evidence>
<keyword evidence="3" id="KW-0813">Transport</keyword>
<feature type="transmembrane region" description="Helical" evidence="9">
    <location>
        <begin position="290"/>
        <end position="309"/>
    </location>
</feature>
<evidence type="ECO:0000256" key="9">
    <source>
        <dbReference type="SAM" id="Phobius"/>
    </source>
</evidence>
<keyword evidence="12" id="KW-1185">Reference proteome</keyword>
<sequence length="314" mass="35605">MKDLTPLFTQCVRICEKELTLQQPKPHKHATIADTFMKECHELHTSIGVLGRFLGEIRTAYLLSSSNRKDALSDQQKNEIDEETSAQLQQFVQKLKFLEKYEKKRQEVGHKAAGGFWESLDGPSVYETTVNTFRSNVLVYLSQLLQTVSVTLTALQSKRLQRQKEISMSDYQNIEEFRPLRATSPDQLSYDDNAAYQAIQAELAAPSNQVLLQLESENKQLLSQKTNDLQKIHKIESSITDIISLQNDLNLTLSAQTQTINTLIENQEEMEVNMSLGNKNLKKAGGRNSLTSRIIILMCIVLGSFLLAMDYMLS</sequence>
<dbReference type="GO" id="GO:0031201">
    <property type="term" value="C:SNARE complex"/>
    <property type="evidence" value="ECO:0007669"/>
    <property type="project" value="TreeGrafter"/>
</dbReference>
<dbReference type="Pfam" id="PF10496">
    <property type="entry name" value="Syntaxin-18_N"/>
    <property type="match status" value="1"/>
</dbReference>
<dbReference type="RefSeq" id="XP_018986387.1">
    <property type="nucleotide sequence ID" value="XM_019131641.1"/>
</dbReference>
<keyword evidence="8 9" id="KW-0472">Membrane</keyword>
<evidence type="ECO:0000313" key="11">
    <source>
        <dbReference type="EMBL" id="ODQ81059.1"/>
    </source>
</evidence>
<keyword evidence="4 9" id="KW-0812">Transmembrane</keyword>
<evidence type="ECO:0000256" key="4">
    <source>
        <dbReference type="ARBA" id="ARBA00022692"/>
    </source>
</evidence>
<dbReference type="PANTHER" id="PTHR15959:SF0">
    <property type="entry name" value="SYNTAXIN-18"/>
    <property type="match status" value="1"/>
</dbReference>
<dbReference type="EMBL" id="KV454428">
    <property type="protein sequence ID" value="ODQ81059.1"/>
    <property type="molecule type" value="Genomic_DNA"/>
</dbReference>
<dbReference type="STRING" id="984486.A0A1E3QTR0"/>
<dbReference type="GO" id="GO:0006890">
    <property type="term" value="P:retrograde vesicle-mediated transport, Golgi to endoplasmic reticulum"/>
    <property type="evidence" value="ECO:0007669"/>
    <property type="project" value="TreeGrafter"/>
</dbReference>
<protein>
    <recommendedName>
        <fullName evidence="10">t-SNARE coiled-coil homology domain-containing protein</fullName>
    </recommendedName>
</protein>
<dbReference type="Proteomes" id="UP000094336">
    <property type="component" value="Unassembled WGS sequence"/>
</dbReference>
<dbReference type="PANTHER" id="PTHR15959">
    <property type="entry name" value="SYNTAXIN-18"/>
    <property type="match status" value="1"/>
</dbReference>
<evidence type="ECO:0000256" key="8">
    <source>
        <dbReference type="ARBA" id="ARBA00023136"/>
    </source>
</evidence>
<evidence type="ECO:0000259" key="10">
    <source>
        <dbReference type="PROSITE" id="PS50192"/>
    </source>
</evidence>
<dbReference type="InterPro" id="IPR019529">
    <property type="entry name" value="Syntaxin-18_N"/>
</dbReference>
<reference evidence="12" key="1">
    <citation type="submission" date="2016-05" db="EMBL/GenBank/DDBJ databases">
        <title>Comparative genomics of biotechnologically important yeasts.</title>
        <authorList>
            <consortium name="DOE Joint Genome Institute"/>
            <person name="Riley R."/>
            <person name="Haridas S."/>
            <person name="Wolfe K.H."/>
            <person name="Lopes M.R."/>
            <person name="Hittinger C.T."/>
            <person name="Goker M."/>
            <person name="Salamov A."/>
            <person name="Wisecaver J."/>
            <person name="Long T.M."/>
            <person name="Aerts A.L."/>
            <person name="Barry K."/>
            <person name="Choi C."/>
            <person name="Clum A."/>
            <person name="Coughlan A.Y."/>
            <person name="Deshpande S."/>
            <person name="Douglass A.P."/>
            <person name="Hanson S.J."/>
            <person name="Klenk H.-P."/>
            <person name="Labutti K."/>
            <person name="Lapidus A."/>
            <person name="Lindquist E."/>
            <person name="Lipzen A."/>
            <person name="Meier-Kolthoff J.P."/>
            <person name="Ohm R.A."/>
            <person name="Otillar R.P."/>
            <person name="Pangilinan J."/>
            <person name="Peng Y."/>
            <person name="Rokas A."/>
            <person name="Rosa C.A."/>
            <person name="Scheuner C."/>
            <person name="Sibirny A.A."/>
            <person name="Slot J.C."/>
            <person name="Stielow J.B."/>
            <person name="Sun H."/>
            <person name="Kurtzman C.P."/>
            <person name="Blackwell M."/>
            <person name="Grigoriev I.V."/>
            <person name="Jeffries T.W."/>
        </authorList>
    </citation>
    <scope>NUCLEOTIDE SEQUENCE [LARGE SCALE GENOMIC DNA]</scope>
    <source>
        <strain evidence="12">NRRL Y-12698</strain>
    </source>
</reference>
<accession>A0A1E3QTR0</accession>
<dbReference type="InterPro" id="IPR000727">
    <property type="entry name" value="T_SNARE_dom"/>
</dbReference>